<dbReference type="Proteomes" id="UP000554054">
    <property type="component" value="Unassembled WGS sequence"/>
</dbReference>
<comment type="caution">
    <text evidence="2">The sequence shown here is derived from an EMBL/GenBank/DDBJ whole genome shotgun (WGS) entry which is preliminary data.</text>
</comment>
<dbReference type="InterPro" id="IPR016300">
    <property type="entry name" value="ATPase_ArsA/GET3"/>
</dbReference>
<evidence type="ECO:0000313" key="3">
    <source>
        <dbReference type="Proteomes" id="UP000554054"/>
    </source>
</evidence>
<dbReference type="Gene3D" id="3.40.50.300">
    <property type="entry name" value="P-loop containing nucleotide triphosphate hydrolases"/>
    <property type="match status" value="1"/>
</dbReference>
<name>A0A852VR72_9MICO</name>
<sequence length="331" mass="34681">MNSPSDPRVRLHVVTGKGGTGKTTVAAAMALALTARGQRVLLAEVEGRQGISQVLDVAPLGSSERHLVGDPSGGELFGLSVDAKSALLEYLQKFYRLGRAGSVLEKVGAVDFATTIAPGVRDVLLIGKIYEAVGRQTKGARKRPVYDAVVLDAPPTGRIGRFLAVNEEVSEVARMGPIHSQAESITRVLQSPTTSVHVVTLLEEMPVQETRDAIAELGGLSLRVGSVIANGVRQPLVADEHAAAVAQEAPEVRDAVSEALGAVGIKAGPAMISGLLREGRDHVLRAELQVEQRQVLGDLPVPVRTLPHLADGVESGGLRLLSESLADQGGV</sequence>
<dbReference type="InterPro" id="IPR025723">
    <property type="entry name" value="ArsA/GET3_ATPase-like"/>
</dbReference>
<evidence type="ECO:0000259" key="1">
    <source>
        <dbReference type="Pfam" id="PF02374"/>
    </source>
</evidence>
<dbReference type="GO" id="GO:0005524">
    <property type="term" value="F:ATP binding"/>
    <property type="evidence" value="ECO:0007669"/>
    <property type="project" value="InterPro"/>
</dbReference>
<dbReference type="Pfam" id="PF02374">
    <property type="entry name" value="ArsA_ATPase"/>
    <property type="match status" value="1"/>
</dbReference>
<evidence type="ECO:0000313" key="2">
    <source>
        <dbReference type="EMBL" id="NYF98716.1"/>
    </source>
</evidence>
<dbReference type="RefSeq" id="WP_343062854.1">
    <property type="nucleotide sequence ID" value="NZ_JACCAE010000001.1"/>
</dbReference>
<accession>A0A852VR72</accession>
<keyword evidence="3" id="KW-1185">Reference proteome</keyword>
<dbReference type="AlphaFoldDB" id="A0A852VR72"/>
<dbReference type="EMBL" id="JACCAE010000001">
    <property type="protein sequence ID" value="NYF98716.1"/>
    <property type="molecule type" value="Genomic_DNA"/>
</dbReference>
<dbReference type="PANTHER" id="PTHR10803:SF31">
    <property type="entry name" value="ATPASE RV3679-RELATED"/>
    <property type="match status" value="1"/>
</dbReference>
<dbReference type="GO" id="GO:0016887">
    <property type="term" value="F:ATP hydrolysis activity"/>
    <property type="evidence" value="ECO:0007669"/>
    <property type="project" value="InterPro"/>
</dbReference>
<organism evidence="2 3">
    <name type="scientific">Janibacter cremeus</name>
    <dbReference type="NCBI Taxonomy" id="1285192"/>
    <lineage>
        <taxon>Bacteria</taxon>
        <taxon>Bacillati</taxon>
        <taxon>Actinomycetota</taxon>
        <taxon>Actinomycetes</taxon>
        <taxon>Micrococcales</taxon>
        <taxon>Intrasporangiaceae</taxon>
        <taxon>Janibacter</taxon>
    </lineage>
</organism>
<protein>
    <submittedName>
        <fullName evidence="2">Anion-transporting ArsA/GET3 family ATPase</fullName>
    </submittedName>
</protein>
<proteinExistence type="predicted"/>
<dbReference type="SUPFAM" id="SSF52540">
    <property type="entry name" value="P-loop containing nucleoside triphosphate hydrolases"/>
    <property type="match status" value="1"/>
</dbReference>
<dbReference type="PANTHER" id="PTHR10803">
    <property type="entry name" value="ARSENICAL PUMP-DRIVING ATPASE ARSENITE-TRANSLOCATING ATPASE"/>
    <property type="match status" value="1"/>
</dbReference>
<dbReference type="InterPro" id="IPR027417">
    <property type="entry name" value="P-loop_NTPase"/>
</dbReference>
<gene>
    <name evidence="2" type="ORF">BJY20_002108</name>
</gene>
<reference evidence="2 3" key="1">
    <citation type="submission" date="2020-07" db="EMBL/GenBank/DDBJ databases">
        <title>Sequencing the genomes of 1000 actinobacteria strains.</title>
        <authorList>
            <person name="Klenk H.-P."/>
        </authorList>
    </citation>
    <scope>NUCLEOTIDE SEQUENCE [LARGE SCALE GENOMIC DNA]</scope>
    <source>
        <strain evidence="2 3">DSM 26154</strain>
    </source>
</reference>
<feature type="domain" description="ArsA/GET3 Anion-transporting ATPase-like" evidence="1">
    <location>
        <begin position="11"/>
        <end position="176"/>
    </location>
</feature>